<reference evidence="2" key="1">
    <citation type="submission" date="2021-02" db="EMBL/GenBank/DDBJ databases">
        <title>First Annotated Genome of the Yellow-green Alga Tribonema minus.</title>
        <authorList>
            <person name="Mahan K.M."/>
        </authorList>
    </citation>
    <scope>NUCLEOTIDE SEQUENCE</scope>
    <source>
        <strain evidence="2">UTEX B ZZ1240</strain>
    </source>
</reference>
<dbReference type="InterPro" id="IPR002885">
    <property type="entry name" value="PPR_rpt"/>
</dbReference>
<dbReference type="Gene3D" id="1.25.40.10">
    <property type="entry name" value="Tetratricopeptide repeat domain"/>
    <property type="match status" value="1"/>
</dbReference>
<dbReference type="PANTHER" id="PTHR47447:SF17">
    <property type="entry name" value="OS12G0638900 PROTEIN"/>
    <property type="match status" value="1"/>
</dbReference>
<gene>
    <name evidence="2" type="ORF">JKP88DRAFT_349604</name>
</gene>
<dbReference type="PANTHER" id="PTHR47447">
    <property type="entry name" value="OS03G0856100 PROTEIN"/>
    <property type="match status" value="1"/>
</dbReference>
<dbReference type="SUPFAM" id="SSF160443">
    <property type="entry name" value="SMR domain-like"/>
    <property type="match status" value="1"/>
</dbReference>
<proteinExistence type="predicted"/>
<dbReference type="NCBIfam" id="TIGR00756">
    <property type="entry name" value="PPR"/>
    <property type="match status" value="1"/>
</dbReference>
<dbReference type="OrthoDB" id="42736at2759"/>
<dbReference type="Proteomes" id="UP000664859">
    <property type="component" value="Unassembled WGS sequence"/>
</dbReference>
<name>A0A835YUD4_9STRA</name>
<accession>A0A835YUD4</accession>
<organism evidence="2 3">
    <name type="scientific">Tribonema minus</name>
    <dbReference type="NCBI Taxonomy" id="303371"/>
    <lineage>
        <taxon>Eukaryota</taxon>
        <taxon>Sar</taxon>
        <taxon>Stramenopiles</taxon>
        <taxon>Ochrophyta</taxon>
        <taxon>PX clade</taxon>
        <taxon>Xanthophyceae</taxon>
        <taxon>Tribonematales</taxon>
        <taxon>Tribonemataceae</taxon>
        <taxon>Tribonema</taxon>
    </lineage>
</organism>
<dbReference type="EMBL" id="JAFCMP010000401">
    <property type="protein sequence ID" value="KAG5180247.1"/>
    <property type="molecule type" value="Genomic_DNA"/>
</dbReference>
<protein>
    <recommendedName>
        <fullName evidence="4">Smr domain-containing protein</fullName>
    </recommendedName>
</protein>
<evidence type="ECO:0000313" key="3">
    <source>
        <dbReference type="Proteomes" id="UP000664859"/>
    </source>
</evidence>
<evidence type="ECO:0000313" key="2">
    <source>
        <dbReference type="EMBL" id="KAG5180247.1"/>
    </source>
</evidence>
<keyword evidence="3" id="KW-1185">Reference proteome</keyword>
<evidence type="ECO:0008006" key="4">
    <source>
        <dbReference type="Google" id="ProtNLM"/>
    </source>
</evidence>
<dbReference type="Gene3D" id="3.30.1370.110">
    <property type="match status" value="1"/>
</dbReference>
<dbReference type="Pfam" id="PF13041">
    <property type="entry name" value="PPR_2"/>
    <property type="match status" value="1"/>
</dbReference>
<dbReference type="AlphaFoldDB" id="A0A835YUD4"/>
<comment type="caution">
    <text evidence="2">The sequence shown here is derived from an EMBL/GenBank/DDBJ whole genome shotgun (WGS) entry which is preliminary data.</text>
</comment>
<dbReference type="InterPro" id="IPR036063">
    <property type="entry name" value="Smr_dom_sf"/>
</dbReference>
<dbReference type="InterPro" id="IPR011990">
    <property type="entry name" value="TPR-like_helical_dom_sf"/>
</dbReference>
<evidence type="ECO:0000256" key="1">
    <source>
        <dbReference type="ARBA" id="ARBA00022737"/>
    </source>
</evidence>
<keyword evidence="1" id="KW-0677">Repeat</keyword>
<sequence length="396" mass="43266">MGWEISDDERDRQRTFHIGALARANRATDAWHTCHEYMQAGFRPGARTVQQVVCALARKRHDRMVLRFLKTLRGTGFKLDVKGYNIVLKACSMADSLEIAVELYHQMVHVDGTEPNVRTYDSLLSDMQAAGAVPPLRAYGPVLMACIMTRNDPRFRELTRELSHAEWASATELSNFYSRIVEGFVATGQLHAAVRILDGVAAAGRLSSRIVLPVLVHYARVLRDVPAVRGIVDAMRVRGARLLLAAWDMAIDTAWRAGDKRTATLNPYRLARPGVEPGRPMWTTETPAVAAAAAAAAPGPEERAGAPRVTIMDFHYHSAGTAAVAVTLQLRNMRAQRQQGGAAAAAGHVLYLITGLGHLRGKHKGKVRAAVTAQLERAELKYSAVPGNAGVLKVVY</sequence>